<reference evidence="2 3" key="1">
    <citation type="journal article" date="2015" name="BMC Genomics">
        <title>Insights from the genome of Ophiocordyceps polyrhachis-furcata to pathogenicity and host specificity in insect fungi.</title>
        <authorList>
            <person name="Wichadakul D."/>
            <person name="Kobmoo N."/>
            <person name="Ingsriswang S."/>
            <person name="Tangphatsornruang S."/>
            <person name="Chantasingh D."/>
            <person name="Luangsa-ard J.J."/>
            <person name="Eurwilaichitr L."/>
        </authorList>
    </citation>
    <scope>NUCLEOTIDE SEQUENCE [LARGE SCALE GENOMIC DNA]</scope>
    <source>
        <strain evidence="2 3">BCC 54312</strain>
    </source>
</reference>
<feature type="compositionally biased region" description="Gly residues" evidence="1">
    <location>
        <begin position="69"/>
        <end position="79"/>
    </location>
</feature>
<comment type="caution">
    <text evidence="2">The sequence shown here is derived from an EMBL/GenBank/DDBJ whole genome shotgun (WGS) entry which is preliminary data.</text>
</comment>
<dbReference type="Proteomes" id="UP000253664">
    <property type="component" value="Unassembled WGS sequence"/>
</dbReference>
<accession>A0A367KZF4</accession>
<proteinExistence type="predicted"/>
<dbReference type="EMBL" id="LKCN02000026">
    <property type="protein sequence ID" value="RCI07555.1"/>
    <property type="molecule type" value="Genomic_DNA"/>
</dbReference>
<organism evidence="2 3">
    <name type="scientific">Ophiocordyceps polyrhachis-furcata BCC 54312</name>
    <dbReference type="NCBI Taxonomy" id="1330021"/>
    <lineage>
        <taxon>Eukaryota</taxon>
        <taxon>Fungi</taxon>
        <taxon>Dikarya</taxon>
        <taxon>Ascomycota</taxon>
        <taxon>Pezizomycotina</taxon>
        <taxon>Sordariomycetes</taxon>
        <taxon>Hypocreomycetidae</taxon>
        <taxon>Hypocreales</taxon>
        <taxon>Ophiocordycipitaceae</taxon>
        <taxon>Ophiocordyceps</taxon>
    </lineage>
</organism>
<gene>
    <name evidence="2" type="ORF">L249_1604</name>
</gene>
<feature type="region of interest" description="Disordered" evidence="1">
    <location>
        <begin position="29"/>
        <end position="82"/>
    </location>
</feature>
<keyword evidence="3" id="KW-1185">Reference proteome</keyword>
<sequence length="102" mass="10399">NQDRTGPPAVLERVGSYRSATVVKALMQNEAGNGAAEGSQGAWRRRRVEASAAAQASGRGEAEAADAPGGRGGGGGGVEASGRFSMSAFHAQGGRGVRWDWE</sequence>
<name>A0A367KZF4_9HYPO</name>
<protein>
    <submittedName>
        <fullName evidence="2">Uncharacterized protein</fullName>
    </submittedName>
</protein>
<evidence type="ECO:0000313" key="3">
    <source>
        <dbReference type="Proteomes" id="UP000253664"/>
    </source>
</evidence>
<evidence type="ECO:0000313" key="2">
    <source>
        <dbReference type="EMBL" id="RCI07555.1"/>
    </source>
</evidence>
<evidence type="ECO:0000256" key="1">
    <source>
        <dbReference type="SAM" id="MobiDB-lite"/>
    </source>
</evidence>
<feature type="non-terminal residue" evidence="2">
    <location>
        <position position="1"/>
    </location>
</feature>
<dbReference type="AlphaFoldDB" id="A0A367KZF4"/>